<dbReference type="InterPro" id="IPR008278">
    <property type="entry name" value="4-PPantetheinyl_Trfase_dom"/>
</dbReference>
<reference evidence="5" key="1">
    <citation type="submission" date="2023-04" db="EMBL/GenBank/DDBJ databases">
        <title>Comparative genomic analysis of Cohnella hashimotonis sp. nov., isolated from the International Space Station.</title>
        <authorList>
            <person name="Venkateswaran K."/>
            <person name="Simpson A."/>
        </authorList>
    </citation>
    <scope>NUCLEOTIDE SEQUENCE</scope>
    <source>
        <strain evidence="5">F6_2S_P_1</strain>
    </source>
</reference>
<dbReference type="Proteomes" id="UP001161691">
    <property type="component" value="Unassembled WGS sequence"/>
</dbReference>
<evidence type="ECO:0000259" key="3">
    <source>
        <dbReference type="Pfam" id="PF01648"/>
    </source>
</evidence>
<accession>A0ABT6TJ50</accession>
<evidence type="ECO:0000313" key="5">
    <source>
        <dbReference type="EMBL" id="MDI4646345.1"/>
    </source>
</evidence>
<dbReference type="InterPro" id="IPR037143">
    <property type="entry name" value="4-PPantetheinyl_Trfase_dom_sf"/>
</dbReference>
<organism evidence="5 6">
    <name type="scientific">Cohnella hashimotonis</name>
    <dbReference type="NCBI Taxonomy" id="2826895"/>
    <lineage>
        <taxon>Bacteria</taxon>
        <taxon>Bacillati</taxon>
        <taxon>Bacillota</taxon>
        <taxon>Bacilli</taxon>
        <taxon>Bacillales</taxon>
        <taxon>Paenibacillaceae</taxon>
        <taxon>Cohnella</taxon>
    </lineage>
</organism>
<dbReference type="PANTHER" id="PTHR12215:SF10">
    <property type="entry name" value="L-AMINOADIPATE-SEMIALDEHYDE DEHYDROGENASE-PHOSPHOPANTETHEINYL TRANSFERASE"/>
    <property type="match status" value="1"/>
</dbReference>
<dbReference type="PANTHER" id="PTHR12215">
    <property type="entry name" value="PHOSPHOPANTETHEINE TRANSFERASE"/>
    <property type="match status" value="1"/>
</dbReference>
<dbReference type="RefSeq" id="WP_282909209.1">
    <property type="nucleotide sequence ID" value="NZ_JAGRPV010000001.1"/>
</dbReference>
<dbReference type="Pfam" id="PF01648">
    <property type="entry name" value="ACPS"/>
    <property type="match status" value="1"/>
</dbReference>
<comment type="caution">
    <text evidence="5">The sequence shown here is derived from an EMBL/GenBank/DDBJ whole genome shotgun (WGS) entry which is preliminary data.</text>
</comment>
<name>A0ABT6TJ50_9BACL</name>
<evidence type="ECO:0000259" key="4">
    <source>
        <dbReference type="Pfam" id="PF22624"/>
    </source>
</evidence>
<feature type="domain" description="4'-phosphopantetheinyl transferase" evidence="3">
    <location>
        <begin position="106"/>
        <end position="173"/>
    </location>
</feature>
<sequence>MPDIFAVRIAGPLSSEVADGLASELPEETRSRLGRYRLQADRDRKLLAESLIRYLLRKRLGRQISGVVFARNEYGKPYIKEATDFHFNLSHSGEWVACILHNRPAGIDVEQMAPIDTNAIASRYFADREQEQLFGLPEPERLRRFYELWTCKESYMKAEGLGMSLPLRDFYVVIQGGFAHAYPAYPGSMASMPRSLRLYGMGSAVMAVCAEEGAQFPDEPVVLTSDELAISCLRERD</sequence>
<gene>
    <name evidence="5" type="ORF">KB449_15305</name>
</gene>
<feature type="domain" description="4'-phosphopantetheinyl transferase N-terminal" evidence="4">
    <location>
        <begin position="21"/>
        <end position="97"/>
    </location>
</feature>
<evidence type="ECO:0000256" key="1">
    <source>
        <dbReference type="ARBA" id="ARBA00010990"/>
    </source>
</evidence>
<dbReference type="Pfam" id="PF22624">
    <property type="entry name" value="AASDHPPT_N"/>
    <property type="match status" value="1"/>
</dbReference>
<dbReference type="InterPro" id="IPR050559">
    <property type="entry name" value="P-Pant_transferase_sf"/>
</dbReference>
<dbReference type="Gene3D" id="3.90.470.20">
    <property type="entry name" value="4'-phosphopantetheinyl transferase domain"/>
    <property type="match status" value="2"/>
</dbReference>
<keyword evidence="2 5" id="KW-0808">Transferase</keyword>
<dbReference type="EMBL" id="JAGRPV010000001">
    <property type="protein sequence ID" value="MDI4646345.1"/>
    <property type="molecule type" value="Genomic_DNA"/>
</dbReference>
<keyword evidence="6" id="KW-1185">Reference proteome</keyword>
<evidence type="ECO:0000256" key="2">
    <source>
        <dbReference type="ARBA" id="ARBA00022679"/>
    </source>
</evidence>
<protein>
    <submittedName>
        <fullName evidence="5">4'-phosphopantetheinyl transferase superfamily protein</fullName>
    </submittedName>
</protein>
<dbReference type="GO" id="GO:0016740">
    <property type="term" value="F:transferase activity"/>
    <property type="evidence" value="ECO:0007669"/>
    <property type="project" value="UniProtKB-KW"/>
</dbReference>
<proteinExistence type="inferred from homology"/>
<dbReference type="InterPro" id="IPR055066">
    <property type="entry name" value="AASDHPPT_N"/>
</dbReference>
<dbReference type="SUPFAM" id="SSF56214">
    <property type="entry name" value="4'-phosphopantetheinyl transferase"/>
    <property type="match status" value="2"/>
</dbReference>
<comment type="similarity">
    <text evidence="1">Belongs to the P-Pant transferase superfamily. Gsp/Sfp/HetI/AcpT family.</text>
</comment>
<evidence type="ECO:0000313" key="6">
    <source>
        <dbReference type="Proteomes" id="UP001161691"/>
    </source>
</evidence>